<accession>A0AAD8MUA8</accession>
<gene>
    <name evidence="4" type="ORF">POM88_017953</name>
</gene>
<protein>
    <submittedName>
        <fullName evidence="4">Type 1 membrane protein</fullName>
    </submittedName>
</protein>
<evidence type="ECO:0000313" key="5">
    <source>
        <dbReference type="Proteomes" id="UP001237642"/>
    </source>
</evidence>
<evidence type="ECO:0000256" key="2">
    <source>
        <dbReference type="SAM" id="SignalP"/>
    </source>
</evidence>
<evidence type="ECO:0000259" key="3">
    <source>
        <dbReference type="Pfam" id="PF25070"/>
    </source>
</evidence>
<sequence>MNSRSFTFVISLLLISSLFSLHAKADGAGSVFFLDNPSHPFIRPQLSSKADLISLMDVGAAMSVLLGFAPSPSLSAESSSKLNEVLVPNPFDRPRAVFLLEVKGVEGHVAASDKDLFSNALRSTVIYNKNEVDIHLPDQDDLSVVSLDELSSSNLDAGFSDKELNDFASWLGGSYLANTLETFNGELSIPLKSGGELKLDMSKNADREFIQSLFSLIRNIQRAIELHQDLSANVHNPAELMSGSFSGIKVLQEKYGIDGVARQGLELVATSVSKIFDSLQTAHKGHIVGVIFFKESPSSEESTLNVKFTSQPAARQLQEKKSGPATLIIAEVLLVRRTLAWLTGIILLISTLLGTYFLLYMPITRDTLLYSNVKLD</sequence>
<evidence type="ECO:0000256" key="1">
    <source>
        <dbReference type="SAM" id="Phobius"/>
    </source>
</evidence>
<name>A0AAD8MUA8_9APIA</name>
<dbReference type="EMBL" id="JAUIZM010000004">
    <property type="protein sequence ID" value="KAK1389775.1"/>
    <property type="molecule type" value="Genomic_DNA"/>
</dbReference>
<proteinExistence type="predicted"/>
<feature type="signal peptide" evidence="2">
    <location>
        <begin position="1"/>
        <end position="25"/>
    </location>
</feature>
<keyword evidence="2" id="KW-0732">Signal</keyword>
<reference evidence="4" key="2">
    <citation type="submission" date="2023-05" db="EMBL/GenBank/DDBJ databases">
        <authorList>
            <person name="Schelkunov M.I."/>
        </authorList>
    </citation>
    <scope>NUCLEOTIDE SEQUENCE</scope>
    <source>
        <strain evidence="4">Hsosn_3</strain>
        <tissue evidence="4">Leaf</tissue>
    </source>
</reference>
<feature type="chain" id="PRO_5042133483" evidence="2">
    <location>
        <begin position="26"/>
        <end position="376"/>
    </location>
</feature>
<keyword evidence="1" id="KW-0812">Transmembrane</keyword>
<dbReference type="InterPro" id="IPR056696">
    <property type="entry name" value="DUF7794"/>
</dbReference>
<dbReference type="PANTHER" id="PTHR37735">
    <property type="entry name" value="OS08G0567000 PROTEIN"/>
    <property type="match status" value="1"/>
</dbReference>
<keyword evidence="5" id="KW-1185">Reference proteome</keyword>
<feature type="transmembrane region" description="Helical" evidence="1">
    <location>
        <begin position="339"/>
        <end position="359"/>
    </location>
</feature>
<dbReference type="GO" id="GO:0012505">
    <property type="term" value="C:endomembrane system"/>
    <property type="evidence" value="ECO:0007669"/>
    <property type="project" value="TreeGrafter"/>
</dbReference>
<comment type="caution">
    <text evidence="4">The sequence shown here is derived from an EMBL/GenBank/DDBJ whole genome shotgun (WGS) entry which is preliminary data.</text>
</comment>
<dbReference type="PANTHER" id="PTHR37735:SF1">
    <property type="entry name" value="OS08G0567000 PROTEIN"/>
    <property type="match status" value="1"/>
</dbReference>
<keyword evidence="1" id="KW-0472">Membrane</keyword>
<feature type="domain" description="DUF7794" evidence="3">
    <location>
        <begin position="28"/>
        <end position="295"/>
    </location>
</feature>
<dbReference type="Pfam" id="PF25070">
    <property type="entry name" value="DUF7794"/>
    <property type="match status" value="1"/>
</dbReference>
<reference evidence="4" key="1">
    <citation type="submission" date="2023-02" db="EMBL/GenBank/DDBJ databases">
        <title>Genome of toxic invasive species Heracleum sosnowskyi carries increased number of genes despite the absence of recent whole-genome duplications.</title>
        <authorList>
            <person name="Schelkunov M."/>
            <person name="Shtratnikova V."/>
            <person name="Makarenko M."/>
            <person name="Klepikova A."/>
            <person name="Omelchenko D."/>
            <person name="Novikova G."/>
            <person name="Obukhova E."/>
            <person name="Bogdanov V."/>
            <person name="Penin A."/>
            <person name="Logacheva M."/>
        </authorList>
    </citation>
    <scope>NUCLEOTIDE SEQUENCE</scope>
    <source>
        <strain evidence="4">Hsosn_3</strain>
        <tissue evidence="4">Leaf</tissue>
    </source>
</reference>
<organism evidence="4 5">
    <name type="scientific">Heracleum sosnowskyi</name>
    <dbReference type="NCBI Taxonomy" id="360622"/>
    <lineage>
        <taxon>Eukaryota</taxon>
        <taxon>Viridiplantae</taxon>
        <taxon>Streptophyta</taxon>
        <taxon>Embryophyta</taxon>
        <taxon>Tracheophyta</taxon>
        <taxon>Spermatophyta</taxon>
        <taxon>Magnoliopsida</taxon>
        <taxon>eudicotyledons</taxon>
        <taxon>Gunneridae</taxon>
        <taxon>Pentapetalae</taxon>
        <taxon>asterids</taxon>
        <taxon>campanulids</taxon>
        <taxon>Apiales</taxon>
        <taxon>Apiaceae</taxon>
        <taxon>Apioideae</taxon>
        <taxon>apioid superclade</taxon>
        <taxon>Tordylieae</taxon>
        <taxon>Tordyliinae</taxon>
        <taxon>Heracleum</taxon>
    </lineage>
</organism>
<dbReference type="AlphaFoldDB" id="A0AAD8MUA8"/>
<dbReference type="Proteomes" id="UP001237642">
    <property type="component" value="Unassembled WGS sequence"/>
</dbReference>
<evidence type="ECO:0000313" key="4">
    <source>
        <dbReference type="EMBL" id="KAK1389775.1"/>
    </source>
</evidence>
<keyword evidence="1" id="KW-1133">Transmembrane helix</keyword>